<name>A0A7Y0EKF3_9CLOT</name>
<evidence type="ECO:0000256" key="1">
    <source>
        <dbReference type="SAM" id="Phobius"/>
    </source>
</evidence>
<dbReference type="AlphaFoldDB" id="A0A7Y0EKF3"/>
<dbReference type="Gene3D" id="2.60.40.1630">
    <property type="entry name" value="bacillus anthracis domain"/>
    <property type="match status" value="1"/>
</dbReference>
<comment type="caution">
    <text evidence="3">The sequence shown here is derived from an EMBL/GenBank/DDBJ whole genome shotgun (WGS) entry which is preliminary data.</text>
</comment>
<dbReference type="Proteomes" id="UP000537131">
    <property type="component" value="Unassembled WGS sequence"/>
</dbReference>
<keyword evidence="4" id="KW-1185">Reference proteome</keyword>
<feature type="transmembrane region" description="Helical" evidence="1">
    <location>
        <begin position="40"/>
        <end position="58"/>
    </location>
</feature>
<reference evidence="3 4" key="1">
    <citation type="submission" date="2020-06" db="EMBL/GenBank/DDBJ databases">
        <title>Complete Genome Sequence of Clostridium muelleri sp. nov. P21T, an Acid-Alcohol Producing Acetogen Isolated from Old Hay.</title>
        <authorList>
            <person name="Duncan K.E."/>
            <person name="Tanner R.S."/>
        </authorList>
    </citation>
    <scope>NUCLEOTIDE SEQUENCE [LARGE SCALE GENOMIC DNA]</scope>
    <source>
        <strain evidence="3 4">P21</strain>
    </source>
</reference>
<feature type="domain" description="DUF4179" evidence="2">
    <location>
        <begin position="36"/>
        <end position="131"/>
    </location>
</feature>
<dbReference type="RefSeq" id="WP_169299616.1">
    <property type="nucleotide sequence ID" value="NZ_JABBNI010000058.1"/>
</dbReference>
<keyword evidence="1" id="KW-1133">Transmembrane helix</keyword>
<dbReference type="EMBL" id="JABBNI010000058">
    <property type="protein sequence ID" value="NMM65032.1"/>
    <property type="molecule type" value="Genomic_DNA"/>
</dbReference>
<keyword evidence="1" id="KW-0812">Transmembrane</keyword>
<gene>
    <name evidence="3" type="ORF">HBE96_20790</name>
</gene>
<dbReference type="InterPro" id="IPR025436">
    <property type="entry name" value="DUF4179"/>
</dbReference>
<proteinExistence type="predicted"/>
<organism evidence="3 4">
    <name type="scientific">Clostridium muellerianum</name>
    <dbReference type="NCBI Taxonomy" id="2716538"/>
    <lineage>
        <taxon>Bacteria</taxon>
        <taxon>Bacillati</taxon>
        <taxon>Bacillota</taxon>
        <taxon>Clostridia</taxon>
        <taxon>Eubacteriales</taxon>
        <taxon>Clostridiaceae</taxon>
        <taxon>Clostridium</taxon>
    </lineage>
</organism>
<accession>A0A7Y0EKF3</accession>
<evidence type="ECO:0000259" key="2">
    <source>
        <dbReference type="Pfam" id="PF13786"/>
    </source>
</evidence>
<evidence type="ECO:0000313" key="4">
    <source>
        <dbReference type="Proteomes" id="UP000537131"/>
    </source>
</evidence>
<sequence length="389" mass="45150">MNYNNKPYKDNFENIKVPIEADLIIEKAIKRAKNRHKRRFLKLSSSLAASFALLIFLGKASPAFANYINNVTAPVKNLFSNFQDKGIDNAVKNGFVQETSKDKKATDKGITVTIDQVTISGNKLNIGYTLKADDRYKDFKDLNYDKFKITDNKGRVLYDERTSDEIAKDAKEFNDKYKNKVYQIDGILYQSCEHNNINKESFKNTRIKQGIFQFASSKSKIDEIPDSITIEFYDFSDNTLGYRYNKFYGFFYKLTHKSPKFVEGNWAITVQIDDKIKNAKEIKYVKAEETTENSNIKIEYVNIYPTTTNAKFLIPKDMNITNIHLEDEKGNRYNYKGGWLDNNPVNSNYSIEGPDFESPYFDKIQNLYLVFDSKENGKNKAFKIELKRQ</sequence>
<keyword evidence="1" id="KW-0472">Membrane</keyword>
<protein>
    <submittedName>
        <fullName evidence="3">DUF4179 domain-containing protein</fullName>
    </submittedName>
</protein>
<dbReference type="Pfam" id="PF13786">
    <property type="entry name" value="DUF4179"/>
    <property type="match status" value="1"/>
</dbReference>
<evidence type="ECO:0000313" key="3">
    <source>
        <dbReference type="EMBL" id="NMM65032.1"/>
    </source>
</evidence>